<dbReference type="InterPro" id="IPR051504">
    <property type="entry name" value="Plant_metabolite_acyltrans"/>
</dbReference>
<organism evidence="3 4">
    <name type="scientific">Senna tora</name>
    <dbReference type="NCBI Taxonomy" id="362788"/>
    <lineage>
        <taxon>Eukaryota</taxon>
        <taxon>Viridiplantae</taxon>
        <taxon>Streptophyta</taxon>
        <taxon>Embryophyta</taxon>
        <taxon>Tracheophyta</taxon>
        <taxon>Spermatophyta</taxon>
        <taxon>Magnoliopsida</taxon>
        <taxon>eudicotyledons</taxon>
        <taxon>Gunneridae</taxon>
        <taxon>Pentapetalae</taxon>
        <taxon>rosids</taxon>
        <taxon>fabids</taxon>
        <taxon>Fabales</taxon>
        <taxon>Fabaceae</taxon>
        <taxon>Caesalpinioideae</taxon>
        <taxon>Cassia clade</taxon>
        <taxon>Senna</taxon>
    </lineage>
</organism>
<dbReference type="OrthoDB" id="1862401at2759"/>
<evidence type="ECO:0000256" key="2">
    <source>
        <dbReference type="ARBA" id="ARBA00023315"/>
    </source>
</evidence>
<sequence>MLFGFLILTKPFLRPTPAAAGFKIGSIPGFKDPKSTKSIFVSNIILILLNMASPSPKSTDSSLKILHSCNVSPPSSPTTITTPSSLPFTFFDLFWLRFHPVELLYFYSIPDLHTSLFLDSIFPKLELSLSLTLQHFVPLAGRIIWPSHSSVPIIQYTPGDSISLVVAQSDHSHDFDLLSGKSPREASIARPLIPHLDSSVSSASVFSLQITLFPNRGFCIGISRHHAVFDGKSGDMFMKTWAYLCQTQLETKSSSSSIQKPEPSFGREAIADLNTANLDTVYANMWLQMDPTLNENNKPSLKISDHMFQPILDQSIRATFELRRGDLDKIKTRILEKWEEDQNVNPPRLSTFVLTTAYVSSCVVKAFERTEMKRENFVFGFTVDCRGRLGASGVPENYFGNCVVPRISEEFSEEDGVVMIAKKIQSRIKETLEKGVLEGADTTVSRIFEVLSKGVKNIGVAGSTRFGVYGCDFGWGRPEKVEIASVDRSITIGMTESRDGNGGGVEVTLVLNKNVMDCFASLFYQDMESI</sequence>
<evidence type="ECO:0000313" key="3">
    <source>
        <dbReference type="EMBL" id="KAF7822408.1"/>
    </source>
</evidence>
<dbReference type="GO" id="GO:0016747">
    <property type="term" value="F:acyltransferase activity, transferring groups other than amino-acyl groups"/>
    <property type="evidence" value="ECO:0007669"/>
    <property type="project" value="UniProtKB-ARBA"/>
</dbReference>
<dbReference type="PANTHER" id="PTHR31625">
    <property type="match status" value="1"/>
</dbReference>
<evidence type="ECO:0000313" key="4">
    <source>
        <dbReference type="Proteomes" id="UP000634136"/>
    </source>
</evidence>
<accession>A0A834WIS8</accession>
<keyword evidence="2" id="KW-0012">Acyltransferase</keyword>
<dbReference type="Gene3D" id="3.30.559.10">
    <property type="entry name" value="Chloramphenicol acetyltransferase-like domain"/>
    <property type="match status" value="2"/>
</dbReference>
<gene>
    <name evidence="3" type="ORF">G2W53_027863</name>
</gene>
<dbReference type="Proteomes" id="UP000634136">
    <property type="component" value="Unassembled WGS sequence"/>
</dbReference>
<dbReference type="InterPro" id="IPR023213">
    <property type="entry name" value="CAT-like_dom_sf"/>
</dbReference>
<comment type="caution">
    <text evidence="3">The sequence shown here is derived from an EMBL/GenBank/DDBJ whole genome shotgun (WGS) entry which is preliminary data.</text>
</comment>
<protein>
    <submittedName>
        <fullName evidence="3">Phenolic glucoside malonyltransferase 1-like</fullName>
    </submittedName>
</protein>
<reference evidence="3" key="1">
    <citation type="submission" date="2020-09" db="EMBL/GenBank/DDBJ databases">
        <title>Genome-Enabled Discovery of Anthraquinone Biosynthesis in Senna tora.</title>
        <authorList>
            <person name="Kang S.-H."/>
            <person name="Pandey R.P."/>
            <person name="Lee C.-M."/>
            <person name="Sim J.-S."/>
            <person name="Jeong J.-T."/>
            <person name="Choi B.-S."/>
            <person name="Jung M."/>
            <person name="Ginzburg D."/>
            <person name="Zhao K."/>
            <person name="Won S.Y."/>
            <person name="Oh T.-J."/>
            <person name="Yu Y."/>
            <person name="Kim N.-H."/>
            <person name="Lee O.R."/>
            <person name="Lee T.-H."/>
            <person name="Bashyal P."/>
            <person name="Kim T.-S."/>
            <person name="Lee W.-H."/>
            <person name="Kawkins C."/>
            <person name="Kim C.-K."/>
            <person name="Kim J.S."/>
            <person name="Ahn B.O."/>
            <person name="Rhee S.Y."/>
            <person name="Sohng J.K."/>
        </authorList>
    </citation>
    <scope>NUCLEOTIDE SEQUENCE</scope>
    <source>
        <tissue evidence="3">Leaf</tissue>
    </source>
</reference>
<evidence type="ECO:0000256" key="1">
    <source>
        <dbReference type="ARBA" id="ARBA00022679"/>
    </source>
</evidence>
<name>A0A834WIS8_9FABA</name>
<dbReference type="EMBL" id="JAAIUW010000008">
    <property type="protein sequence ID" value="KAF7822408.1"/>
    <property type="molecule type" value="Genomic_DNA"/>
</dbReference>
<dbReference type="Pfam" id="PF02458">
    <property type="entry name" value="Transferase"/>
    <property type="match status" value="1"/>
</dbReference>
<dbReference type="AlphaFoldDB" id="A0A834WIS8"/>
<keyword evidence="4" id="KW-1185">Reference proteome</keyword>
<proteinExistence type="predicted"/>
<keyword evidence="1 3" id="KW-0808">Transferase</keyword>